<reference evidence="2 3" key="1">
    <citation type="submission" date="2018-11" db="EMBL/GenBank/DDBJ databases">
        <authorList>
            <consortium name="Pathogen Informatics"/>
        </authorList>
    </citation>
    <scope>NUCLEOTIDE SEQUENCE [LARGE SCALE GENOMIC DNA]</scope>
</reference>
<organism evidence="3 4">
    <name type="scientific">Heligmosomoides polygyrus</name>
    <name type="common">Parasitic roundworm</name>
    <dbReference type="NCBI Taxonomy" id="6339"/>
    <lineage>
        <taxon>Eukaryota</taxon>
        <taxon>Metazoa</taxon>
        <taxon>Ecdysozoa</taxon>
        <taxon>Nematoda</taxon>
        <taxon>Chromadorea</taxon>
        <taxon>Rhabditida</taxon>
        <taxon>Rhabditina</taxon>
        <taxon>Rhabditomorpha</taxon>
        <taxon>Strongyloidea</taxon>
        <taxon>Heligmosomidae</taxon>
        <taxon>Heligmosomoides</taxon>
    </lineage>
</organism>
<evidence type="ECO:0000313" key="4">
    <source>
        <dbReference type="WBParaSite" id="HPBE_0001681101-mRNA-1"/>
    </source>
</evidence>
<accession>A0A183G5D1</accession>
<dbReference type="AlphaFoldDB" id="A0A183G5D1"/>
<dbReference type="Proteomes" id="UP000050761">
    <property type="component" value="Unassembled WGS sequence"/>
</dbReference>
<evidence type="ECO:0000313" key="3">
    <source>
        <dbReference type="Proteomes" id="UP000050761"/>
    </source>
</evidence>
<protein>
    <submittedName>
        <fullName evidence="4">WSC domain-containing protein</fullName>
    </submittedName>
</protein>
<proteinExistence type="predicted"/>
<dbReference type="Pfam" id="PF23672">
    <property type="entry name" value="DUF7153"/>
    <property type="match status" value="1"/>
</dbReference>
<accession>A0A3P8EE47</accession>
<dbReference type="OrthoDB" id="10435247at2759"/>
<sequence>MAEATALIGFVASDSSGSSYGFSVEDPLYEKAIAECCIIKESPSFCEGILLKCVDNQPMFPYMHFSQFQSCDCQQRQREMDDVVKECRVFPGSLFGRNSNATFRCDVAALKRGRAPGGTWFAAEHEILLVFKLLNWKRNDERV</sequence>
<name>A0A183G5D1_HELPZ</name>
<gene>
    <name evidence="2" type="ORF">HPBE_LOCUS16810</name>
</gene>
<evidence type="ECO:0000259" key="1">
    <source>
        <dbReference type="Pfam" id="PF23672"/>
    </source>
</evidence>
<reference evidence="4" key="2">
    <citation type="submission" date="2019-09" db="UniProtKB">
        <authorList>
            <consortium name="WormBaseParasite"/>
        </authorList>
    </citation>
    <scope>IDENTIFICATION</scope>
</reference>
<feature type="domain" description="DUF7153" evidence="1">
    <location>
        <begin position="45"/>
        <end position="91"/>
    </location>
</feature>
<dbReference type="InterPro" id="IPR055577">
    <property type="entry name" value="DUF7153"/>
</dbReference>
<keyword evidence="3" id="KW-1185">Reference proteome</keyword>
<evidence type="ECO:0000313" key="2">
    <source>
        <dbReference type="EMBL" id="VDP07083.1"/>
    </source>
</evidence>
<dbReference type="EMBL" id="UZAH01029625">
    <property type="protein sequence ID" value="VDP07083.1"/>
    <property type="molecule type" value="Genomic_DNA"/>
</dbReference>
<dbReference type="WBParaSite" id="HPBE_0001681101-mRNA-1">
    <property type="protein sequence ID" value="HPBE_0001681101-mRNA-1"/>
    <property type="gene ID" value="HPBE_0001681101"/>
</dbReference>